<dbReference type="PANTHER" id="PTHR42659:SF2">
    <property type="entry name" value="XANTHINE DEHYDROGENASE SUBUNIT C-RELATED"/>
    <property type="match status" value="1"/>
</dbReference>
<dbReference type="InterPro" id="IPR036683">
    <property type="entry name" value="CO_DH_flav_C_dom_sf"/>
</dbReference>
<reference evidence="5 6" key="1">
    <citation type="submission" date="2019-01" db="EMBL/GenBank/DDBJ databases">
        <title>Ktedonosporobacter rubrisoli SCAWS-G2.</title>
        <authorList>
            <person name="Huang Y."/>
            <person name="Yan B."/>
        </authorList>
    </citation>
    <scope>NUCLEOTIDE SEQUENCE [LARGE SCALE GENOMIC DNA]</scope>
    <source>
        <strain evidence="5 6">SCAWS-G2</strain>
    </source>
</reference>
<dbReference type="InterPro" id="IPR016167">
    <property type="entry name" value="FAD-bd_PCMH_sub1"/>
</dbReference>
<name>A0A4P6JQL5_KTERU</name>
<protein>
    <submittedName>
        <fullName evidence="5">Xanthine dehydrogenase family protein subunit M</fullName>
    </submittedName>
</protein>
<dbReference type="Pfam" id="PF03450">
    <property type="entry name" value="CO_deh_flav_C"/>
    <property type="match status" value="1"/>
</dbReference>
<dbReference type="SUPFAM" id="SSF55447">
    <property type="entry name" value="CO dehydrogenase flavoprotein C-terminal domain-like"/>
    <property type="match status" value="1"/>
</dbReference>
<dbReference type="InterPro" id="IPR005107">
    <property type="entry name" value="CO_DH_flav_C"/>
</dbReference>
<dbReference type="AlphaFoldDB" id="A0A4P6JQL5"/>
<dbReference type="Pfam" id="PF00941">
    <property type="entry name" value="FAD_binding_5"/>
    <property type="match status" value="1"/>
</dbReference>
<dbReference type="InterPro" id="IPR016169">
    <property type="entry name" value="FAD-bd_PCMH_sub2"/>
</dbReference>
<dbReference type="PROSITE" id="PS51387">
    <property type="entry name" value="FAD_PCMH"/>
    <property type="match status" value="1"/>
</dbReference>
<dbReference type="PANTHER" id="PTHR42659">
    <property type="entry name" value="XANTHINE DEHYDROGENASE SUBUNIT C-RELATED"/>
    <property type="match status" value="1"/>
</dbReference>
<dbReference type="InterPro" id="IPR002346">
    <property type="entry name" value="Mopterin_DH_FAD-bd"/>
</dbReference>
<keyword evidence="3" id="KW-0560">Oxidoreductase</keyword>
<evidence type="ECO:0000313" key="5">
    <source>
        <dbReference type="EMBL" id="QBD77625.1"/>
    </source>
</evidence>
<keyword evidence="6" id="KW-1185">Reference proteome</keyword>
<evidence type="ECO:0000259" key="4">
    <source>
        <dbReference type="PROSITE" id="PS51387"/>
    </source>
</evidence>
<dbReference type="SMART" id="SM01092">
    <property type="entry name" value="CO_deh_flav_C"/>
    <property type="match status" value="1"/>
</dbReference>
<proteinExistence type="predicted"/>
<dbReference type="EMBL" id="CP035758">
    <property type="protein sequence ID" value="QBD77625.1"/>
    <property type="molecule type" value="Genomic_DNA"/>
</dbReference>
<dbReference type="InterPro" id="IPR036318">
    <property type="entry name" value="FAD-bd_PCMH-like_sf"/>
</dbReference>
<organism evidence="5 6">
    <name type="scientific">Ktedonosporobacter rubrisoli</name>
    <dbReference type="NCBI Taxonomy" id="2509675"/>
    <lineage>
        <taxon>Bacteria</taxon>
        <taxon>Bacillati</taxon>
        <taxon>Chloroflexota</taxon>
        <taxon>Ktedonobacteria</taxon>
        <taxon>Ktedonobacterales</taxon>
        <taxon>Ktedonosporobacteraceae</taxon>
        <taxon>Ktedonosporobacter</taxon>
    </lineage>
</organism>
<dbReference type="Gene3D" id="3.30.390.50">
    <property type="entry name" value="CO dehydrogenase flavoprotein, C-terminal domain"/>
    <property type="match status" value="1"/>
</dbReference>
<dbReference type="InterPro" id="IPR051312">
    <property type="entry name" value="Diverse_Substr_Oxidored"/>
</dbReference>
<dbReference type="GO" id="GO:0016491">
    <property type="term" value="F:oxidoreductase activity"/>
    <property type="evidence" value="ECO:0007669"/>
    <property type="project" value="UniProtKB-KW"/>
</dbReference>
<evidence type="ECO:0000256" key="3">
    <source>
        <dbReference type="ARBA" id="ARBA00023002"/>
    </source>
</evidence>
<keyword evidence="1" id="KW-0285">Flavoprotein</keyword>
<gene>
    <name evidence="5" type="ORF">EPA93_17140</name>
</gene>
<accession>A0A4P6JQL5</accession>
<keyword evidence="2" id="KW-0274">FAD</keyword>
<dbReference type="Gene3D" id="3.30.43.10">
    <property type="entry name" value="Uridine Diphospho-n-acetylenolpyruvylglucosamine Reductase, domain 2"/>
    <property type="match status" value="1"/>
</dbReference>
<feature type="domain" description="FAD-binding PCMH-type" evidence="4">
    <location>
        <begin position="40"/>
        <end position="221"/>
    </location>
</feature>
<sequence length="341" mass="36893">MPMPQFAASKLPIFRRLYRRFARNANLISQDTNGLGGDGMKPPVFAYYAPTDVDAALGMLQEFAREQKHDVKLLAGGQSLMPLLNMRLAHPEIIIDLNQLSTQLSSLRLEDDCLRIGALTRHYQLALQPLIVKHCPLLVEAVKLIGHAAIITRGTIGGSLVHADPAAELPLVLTTLGGSVTLASLEKRRELKVSEFFLSFLTTGIEDNELLIEVTVPVLPPGSGQAIEEFSLRHGDFALVAAAAQVTLGTDGTLAAVRLGIGGAAPTPIDCSHLFVPVLKQAPDPSVLREILHNVKDHLDPTADIHASAEYRLELAETLAYRALERAMQKAKVAIAIDSLH</sequence>
<evidence type="ECO:0000256" key="2">
    <source>
        <dbReference type="ARBA" id="ARBA00022827"/>
    </source>
</evidence>
<dbReference type="Gene3D" id="3.30.465.10">
    <property type="match status" value="1"/>
</dbReference>
<dbReference type="InterPro" id="IPR016166">
    <property type="entry name" value="FAD-bd_PCMH"/>
</dbReference>
<dbReference type="SUPFAM" id="SSF56176">
    <property type="entry name" value="FAD-binding/transporter-associated domain-like"/>
    <property type="match status" value="1"/>
</dbReference>
<evidence type="ECO:0000256" key="1">
    <source>
        <dbReference type="ARBA" id="ARBA00022630"/>
    </source>
</evidence>
<evidence type="ECO:0000313" key="6">
    <source>
        <dbReference type="Proteomes" id="UP000290365"/>
    </source>
</evidence>
<dbReference type="GO" id="GO:0071949">
    <property type="term" value="F:FAD binding"/>
    <property type="evidence" value="ECO:0007669"/>
    <property type="project" value="InterPro"/>
</dbReference>
<dbReference type="KEGG" id="kbs:EPA93_17140"/>
<dbReference type="Proteomes" id="UP000290365">
    <property type="component" value="Chromosome"/>
</dbReference>
<dbReference type="OrthoDB" id="9774454at2"/>